<organism evidence="2 3">
    <name type="scientific">Pyrocoelia pectoralis</name>
    <dbReference type="NCBI Taxonomy" id="417401"/>
    <lineage>
        <taxon>Eukaryota</taxon>
        <taxon>Metazoa</taxon>
        <taxon>Ecdysozoa</taxon>
        <taxon>Arthropoda</taxon>
        <taxon>Hexapoda</taxon>
        <taxon>Insecta</taxon>
        <taxon>Pterygota</taxon>
        <taxon>Neoptera</taxon>
        <taxon>Endopterygota</taxon>
        <taxon>Coleoptera</taxon>
        <taxon>Polyphaga</taxon>
        <taxon>Elateriformia</taxon>
        <taxon>Elateroidea</taxon>
        <taxon>Lampyridae</taxon>
        <taxon>Lampyrinae</taxon>
        <taxon>Pyrocoelia</taxon>
    </lineage>
</organism>
<reference evidence="2 3" key="1">
    <citation type="journal article" date="2024" name="Insects">
        <title>An Improved Chromosome-Level Genome Assembly of the Firefly Pyrocoelia pectoralis.</title>
        <authorList>
            <person name="Fu X."/>
            <person name="Meyer-Rochow V.B."/>
            <person name="Ballantyne L."/>
            <person name="Zhu X."/>
        </authorList>
    </citation>
    <scope>NUCLEOTIDE SEQUENCE [LARGE SCALE GENOMIC DNA]</scope>
    <source>
        <strain evidence="2">XCY_ONT2</strain>
    </source>
</reference>
<dbReference type="PANTHER" id="PTHR47326">
    <property type="entry name" value="TRANSPOSABLE ELEMENT TC3 TRANSPOSASE-LIKE PROTEIN"/>
    <property type="match status" value="1"/>
</dbReference>
<gene>
    <name evidence="2" type="ORF">RI129_010498</name>
</gene>
<evidence type="ECO:0000313" key="3">
    <source>
        <dbReference type="Proteomes" id="UP001329430"/>
    </source>
</evidence>
<dbReference type="InterPro" id="IPR032135">
    <property type="entry name" value="DUF4817"/>
</dbReference>
<dbReference type="Pfam" id="PF16087">
    <property type="entry name" value="DUF4817"/>
    <property type="match status" value="1"/>
</dbReference>
<evidence type="ECO:0000313" key="2">
    <source>
        <dbReference type="EMBL" id="KAK5641951.1"/>
    </source>
</evidence>
<dbReference type="Proteomes" id="UP001329430">
    <property type="component" value="Chromosome 7"/>
</dbReference>
<name>A0AAN7VAJ8_9COLE</name>
<dbReference type="EMBL" id="JAVRBK010000007">
    <property type="protein sequence ID" value="KAK5641951.1"/>
    <property type="molecule type" value="Genomic_DNA"/>
</dbReference>
<evidence type="ECO:0000259" key="1">
    <source>
        <dbReference type="Pfam" id="PF16087"/>
    </source>
</evidence>
<proteinExistence type="predicted"/>
<protein>
    <recommendedName>
        <fullName evidence="1">DUF4817 domain-containing protein</fullName>
    </recommendedName>
</protein>
<accession>A0AAN7VAJ8</accession>
<dbReference type="PANTHER" id="PTHR47326:SF1">
    <property type="entry name" value="HTH PSQ-TYPE DOMAIN-CONTAINING PROTEIN"/>
    <property type="match status" value="1"/>
</dbReference>
<dbReference type="AlphaFoldDB" id="A0AAN7VAJ8"/>
<comment type="caution">
    <text evidence="2">The sequence shown here is derived from an EMBL/GenBank/DDBJ whole genome shotgun (WGS) entry which is preliminary data.</text>
</comment>
<feature type="domain" description="DUF4817" evidence="1">
    <location>
        <begin position="7"/>
        <end position="58"/>
    </location>
</feature>
<sequence length="103" mass="11764">MAAYSNAEYADILFVYGYCDGNAAEARREYERRFPNRRTPNVRVFSTTYRNVAENGSVKRRRVDAGAPRVYQPDDEREEILIHFEDNPGTSIAKVARQTGASQ</sequence>
<keyword evidence="3" id="KW-1185">Reference proteome</keyword>